<proteinExistence type="predicted"/>
<dbReference type="InterPro" id="IPR018114">
    <property type="entry name" value="TRYPSIN_HIS"/>
</dbReference>
<dbReference type="RefSeq" id="WP_272010027.1">
    <property type="nucleotide sequence ID" value="NZ_JAQNDN010000027.1"/>
</dbReference>
<comment type="caution">
    <text evidence="5">The sequence shown here is derived from an EMBL/GenBank/DDBJ whole genome shotgun (WGS) entry which is preliminary data.</text>
</comment>
<keyword evidence="3 5" id="KW-0378">Hydrolase</keyword>
<keyword evidence="3" id="KW-0720">Serine protease</keyword>
<keyword evidence="6" id="KW-1185">Reference proteome</keyword>
<evidence type="ECO:0000256" key="2">
    <source>
        <dbReference type="ARBA" id="ARBA00023157"/>
    </source>
</evidence>
<evidence type="ECO:0000259" key="4">
    <source>
        <dbReference type="PROSITE" id="PS50240"/>
    </source>
</evidence>
<dbReference type="SUPFAM" id="SSF69318">
    <property type="entry name" value="Integrin alpha N-terminal domain"/>
    <property type="match status" value="1"/>
</dbReference>
<dbReference type="PANTHER" id="PTHR24252">
    <property type="entry name" value="ACROSIN-RELATED"/>
    <property type="match status" value="1"/>
</dbReference>
<dbReference type="InterPro" id="IPR001254">
    <property type="entry name" value="Trypsin_dom"/>
</dbReference>
<dbReference type="Pfam" id="PF00089">
    <property type="entry name" value="Trypsin"/>
    <property type="match status" value="1"/>
</dbReference>
<dbReference type="InterPro" id="IPR001314">
    <property type="entry name" value="Peptidase_S1A"/>
</dbReference>
<dbReference type="SMART" id="SM00020">
    <property type="entry name" value="Tryp_SPc"/>
    <property type="match status" value="1"/>
</dbReference>
<gene>
    <name evidence="5" type="ORF">POL58_46015</name>
</gene>
<dbReference type="InterPro" id="IPR013517">
    <property type="entry name" value="FG-GAP"/>
</dbReference>
<dbReference type="GO" id="GO:0016787">
    <property type="term" value="F:hydrolase activity"/>
    <property type="evidence" value="ECO:0007669"/>
    <property type="project" value="UniProtKB-KW"/>
</dbReference>
<evidence type="ECO:0000256" key="3">
    <source>
        <dbReference type="RuleBase" id="RU363034"/>
    </source>
</evidence>
<sequence length="611" mass="64051">MNTRIYLPAALLLAFPACDDPDDSEAGEIDDVVVDDGHDAGDDAIEPVGGSTGGLDLTAALAPQTIVGGGPASEGEYPFMVSVGFAGGGHFCGGSLVAPSWVLTAAHCVQGRDPATLSLKIGRTDLNNAATGEIRSVSQIVVHPRYQTEAGDYDNDLALLALSSPSTRTPVEIAGPHTASDRVWWMPNVNATVIGWGALWEGGPGSAILQEVQVPVLTDTYAAQAHVYGARFNRAVHVAAGPMAGGLDSCQGDSGGPLLTWTAYGWQQFGVVSWGDGCARPDKPGVYTRIGSQRLHRWLRSVIHETPAVGDVNGDGRDDIVTFTHGDSGAGPLDVYVALSNGTSFGAAQLWADWWAHRGHAPMVGDFNGDGRDDIWAFTEADVYVALSRGYDFNGGVYVSPYGSADSDDIGRVADVNGDGRDDAVLFAADGTGDVHVMLSTGTGFGPKTKWHEYFAPEGETPMLADVNGDYRADIVTFTQSMNGAQAIVALSNGSSSFGAATVWNSWFAPAGEVPAVGSFNNDARADIATFVRNGNVYVGTSNGVNNFASALWTSSFGDWNDTLTVGDVNGDYRDDLIAFTQDQNADVWVALSNGASGFGSPYVAHSYFAP</sequence>
<dbReference type="Pfam" id="PF13517">
    <property type="entry name" value="FG-GAP_3"/>
    <property type="match status" value="2"/>
</dbReference>
<dbReference type="PRINTS" id="PR00722">
    <property type="entry name" value="CHYMOTRYPSIN"/>
</dbReference>
<dbReference type="PANTHER" id="PTHR24252:SF7">
    <property type="entry name" value="HYALIN"/>
    <property type="match status" value="1"/>
</dbReference>
<dbReference type="PROSITE" id="PS00135">
    <property type="entry name" value="TRYPSIN_SER"/>
    <property type="match status" value="1"/>
</dbReference>
<dbReference type="EC" id="3.4.21.-" evidence="5"/>
<dbReference type="EMBL" id="JAQNDN010000027">
    <property type="protein sequence ID" value="MDC0675186.1"/>
    <property type="molecule type" value="Genomic_DNA"/>
</dbReference>
<dbReference type="Gene3D" id="2.40.128.340">
    <property type="match status" value="1"/>
</dbReference>
<dbReference type="PROSITE" id="PS50240">
    <property type="entry name" value="TRYPSIN_DOM"/>
    <property type="match status" value="1"/>
</dbReference>
<keyword evidence="2" id="KW-1015">Disulfide bond</keyword>
<name>A0ABT5BQH6_9BACT</name>
<protein>
    <submittedName>
        <fullName evidence="5">Trypsin-like serine protease</fullName>
        <ecNumber evidence="5">3.4.21.-</ecNumber>
    </submittedName>
</protein>
<dbReference type="PROSITE" id="PS00134">
    <property type="entry name" value="TRYPSIN_HIS"/>
    <property type="match status" value="1"/>
</dbReference>
<evidence type="ECO:0000313" key="5">
    <source>
        <dbReference type="EMBL" id="MDC0675186.1"/>
    </source>
</evidence>
<keyword evidence="3" id="KW-0645">Protease</keyword>
<evidence type="ECO:0000313" key="6">
    <source>
        <dbReference type="Proteomes" id="UP001217838"/>
    </source>
</evidence>
<dbReference type="InterPro" id="IPR033116">
    <property type="entry name" value="TRYPSIN_SER"/>
</dbReference>
<dbReference type="CDD" id="cd00190">
    <property type="entry name" value="Tryp_SPc"/>
    <property type="match status" value="1"/>
</dbReference>
<dbReference type="InterPro" id="IPR043504">
    <property type="entry name" value="Peptidase_S1_PA_chymotrypsin"/>
</dbReference>
<organism evidence="5 6">
    <name type="scientific">Nannocystis radixulma</name>
    <dbReference type="NCBI Taxonomy" id="2995305"/>
    <lineage>
        <taxon>Bacteria</taxon>
        <taxon>Pseudomonadati</taxon>
        <taxon>Myxococcota</taxon>
        <taxon>Polyangia</taxon>
        <taxon>Nannocystales</taxon>
        <taxon>Nannocystaceae</taxon>
        <taxon>Nannocystis</taxon>
    </lineage>
</organism>
<keyword evidence="1" id="KW-0732">Signal</keyword>
<dbReference type="Gene3D" id="2.40.10.10">
    <property type="entry name" value="Trypsin-like serine proteases"/>
    <property type="match status" value="1"/>
</dbReference>
<dbReference type="SUPFAM" id="SSF50494">
    <property type="entry name" value="Trypsin-like serine proteases"/>
    <property type="match status" value="1"/>
</dbReference>
<reference evidence="5 6" key="1">
    <citation type="submission" date="2022-11" db="EMBL/GenBank/DDBJ databases">
        <title>Minimal conservation of predation-associated metabolite biosynthetic gene clusters underscores biosynthetic potential of Myxococcota including descriptions for ten novel species: Archangium lansinium sp. nov., Myxococcus landrumus sp. nov., Nannocystis bai.</title>
        <authorList>
            <person name="Ahearne A."/>
            <person name="Stevens C."/>
            <person name="Dowd S."/>
        </authorList>
    </citation>
    <scope>NUCLEOTIDE SEQUENCE [LARGE SCALE GENOMIC DNA]</scope>
    <source>
        <strain evidence="5 6">NCELM</strain>
    </source>
</reference>
<evidence type="ECO:0000256" key="1">
    <source>
        <dbReference type="ARBA" id="ARBA00022729"/>
    </source>
</evidence>
<dbReference type="Proteomes" id="UP001217838">
    <property type="component" value="Unassembled WGS sequence"/>
</dbReference>
<dbReference type="InterPro" id="IPR009003">
    <property type="entry name" value="Peptidase_S1_PA"/>
</dbReference>
<accession>A0ABT5BQH6</accession>
<feature type="domain" description="Peptidase S1" evidence="4">
    <location>
        <begin position="66"/>
        <end position="304"/>
    </location>
</feature>
<dbReference type="InterPro" id="IPR028994">
    <property type="entry name" value="Integrin_alpha_N"/>
</dbReference>